<organism evidence="9 10">
    <name type="scientific">Turneriella parva (strain ATCC BAA-1111 / DSM 21527 / NCTC 11395 / H)</name>
    <name type="common">Leptospira parva</name>
    <dbReference type="NCBI Taxonomy" id="869212"/>
    <lineage>
        <taxon>Bacteria</taxon>
        <taxon>Pseudomonadati</taxon>
        <taxon>Spirochaetota</taxon>
        <taxon>Spirochaetia</taxon>
        <taxon>Leptospirales</taxon>
        <taxon>Leptospiraceae</taxon>
        <taxon>Turneriella</taxon>
    </lineage>
</organism>
<evidence type="ECO:0000259" key="8">
    <source>
        <dbReference type="Pfam" id="PF10502"/>
    </source>
</evidence>
<dbReference type="PANTHER" id="PTHR43390">
    <property type="entry name" value="SIGNAL PEPTIDASE I"/>
    <property type="match status" value="1"/>
</dbReference>
<keyword evidence="7" id="KW-0472">Membrane</keyword>
<dbReference type="EC" id="3.4.21.89" evidence="3 7"/>
<dbReference type="InterPro" id="IPR036286">
    <property type="entry name" value="LexA/Signal_pep-like_sf"/>
</dbReference>
<keyword evidence="7" id="KW-0812">Transmembrane</keyword>
<reference evidence="9 10" key="1">
    <citation type="submission" date="2012-06" db="EMBL/GenBank/DDBJ databases">
        <title>The complete chromosome of genome of Turneriella parva DSM 21527.</title>
        <authorList>
            <consortium name="US DOE Joint Genome Institute (JGI-PGF)"/>
            <person name="Lucas S."/>
            <person name="Han J."/>
            <person name="Lapidus A."/>
            <person name="Bruce D."/>
            <person name="Goodwin L."/>
            <person name="Pitluck S."/>
            <person name="Peters L."/>
            <person name="Kyrpides N."/>
            <person name="Mavromatis K."/>
            <person name="Ivanova N."/>
            <person name="Mikhailova N."/>
            <person name="Chertkov O."/>
            <person name="Detter J.C."/>
            <person name="Tapia R."/>
            <person name="Han C."/>
            <person name="Land M."/>
            <person name="Hauser L."/>
            <person name="Markowitz V."/>
            <person name="Cheng J.-F."/>
            <person name="Hugenholtz P."/>
            <person name="Woyke T."/>
            <person name="Wu D."/>
            <person name="Gronow S."/>
            <person name="Wellnitz S."/>
            <person name="Brambilla E."/>
            <person name="Klenk H.-P."/>
            <person name="Eisen J.A."/>
        </authorList>
    </citation>
    <scope>NUCLEOTIDE SEQUENCE [LARGE SCALE GENOMIC DNA]</scope>
    <source>
        <strain evidence="10">ATCC BAA-1111 / DSM 21527 / NCTC 11395 / H</strain>
    </source>
</reference>
<dbReference type="KEGG" id="tpx:Turpa_3192"/>
<evidence type="ECO:0000256" key="1">
    <source>
        <dbReference type="ARBA" id="ARBA00000677"/>
    </source>
</evidence>
<comment type="similarity">
    <text evidence="2 7">Belongs to the peptidase S26 family.</text>
</comment>
<dbReference type="InterPro" id="IPR000223">
    <property type="entry name" value="Pept_S26A_signal_pept_1"/>
</dbReference>
<dbReference type="InterPro" id="IPR019533">
    <property type="entry name" value="Peptidase_S26"/>
</dbReference>
<feature type="transmembrane region" description="Helical" evidence="7">
    <location>
        <begin position="20"/>
        <end position="37"/>
    </location>
</feature>
<dbReference type="PROSITE" id="PS00761">
    <property type="entry name" value="SPASE_I_3"/>
    <property type="match status" value="1"/>
</dbReference>
<gene>
    <name evidence="9" type="ordered locus">Turpa_3192</name>
</gene>
<name>I4B974_TURPD</name>
<evidence type="ECO:0000256" key="7">
    <source>
        <dbReference type="RuleBase" id="RU362042"/>
    </source>
</evidence>
<accession>I4B974</accession>
<dbReference type="AlphaFoldDB" id="I4B974"/>
<evidence type="ECO:0000256" key="3">
    <source>
        <dbReference type="ARBA" id="ARBA00013208"/>
    </source>
</evidence>
<dbReference type="SUPFAM" id="SSF51306">
    <property type="entry name" value="LexA/Signal peptidase"/>
    <property type="match status" value="1"/>
</dbReference>
<proteinExistence type="inferred from homology"/>
<dbReference type="CDD" id="cd06530">
    <property type="entry name" value="S26_SPase_I"/>
    <property type="match status" value="1"/>
</dbReference>
<evidence type="ECO:0000256" key="6">
    <source>
        <dbReference type="PIRSR" id="PIRSR600223-1"/>
    </source>
</evidence>
<dbReference type="InterPro" id="IPR019758">
    <property type="entry name" value="Pept_S26A_signal_pept_1_CS"/>
</dbReference>
<feature type="active site" evidence="6">
    <location>
        <position position="51"/>
    </location>
</feature>
<dbReference type="OrthoDB" id="9802919at2"/>
<dbReference type="PROSITE" id="PS00760">
    <property type="entry name" value="SPASE_I_2"/>
    <property type="match status" value="1"/>
</dbReference>
<dbReference type="Proteomes" id="UP000006048">
    <property type="component" value="Chromosome"/>
</dbReference>
<keyword evidence="5 7" id="KW-0378">Hydrolase</keyword>
<dbReference type="Gene3D" id="2.10.109.10">
    <property type="entry name" value="Umud Fragment, subunit A"/>
    <property type="match status" value="1"/>
</dbReference>
<dbReference type="GO" id="GO:0016020">
    <property type="term" value="C:membrane"/>
    <property type="evidence" value="ECO:0007669"/>
    <property type="project" value="UniProtKB-SubCell"/>
</dbReference>
<dbReference type="GO" id="GO:0006465">
    <property type="term" value="P:signal peptide processing"/>
    <property type="evidence" value="ECO:0007669"/>
    <property type="project" value="InterPro"/>
</dbReference>
<keyword evidence="10" id="KW-1185">Reference proteome</keyword>
<evidence type="ECO:0000256" key="4">
    <source>
        <dbReference type="ARBA" id="ARBA00019232"/>
    </source>
</evidence>
<dbReference type="PRINTS" id="PR00727">
    <property type="entry name" value="LEADERPTASE"/>
</dbReference>
<feature type="active site" evidence="6">
    <location>
        <position position="110"/>
    </location>
</feature>
<dbReference type="RefSeq" id="WP_014804331.1">
    <property type="nucleotide sequence ID" value="NC_018020.1"/>
</dbReference>
<keyword evidence="7" id="KW-0645">Protease</keyword>
<keyword evidence="7" id="KW-1133">Transmembrane helix</keyword>
<protein>
    <recommendedName>
        <fullName evidence="4 7">Signal peptidase I</fullName>
        <ecNumber evidence="3 7">3.4.21.89</ecNumber>
    </recommendedName>
</protein>
<dbReference type="HOGENOM" id="CLU_028723_1_2_12"/>
<dbReference type="PATRIC" id="fig|869212.3.peg.3221"/>
<evidence type="ECO:0000313" key="9">
    <source>
        <dbReference type="EMBL" id="AFM13831.1"/>
    </source>
</evidence>
<evidence type="ECO:0000313" key="10">
    <source>
        <dbReference type="Proteomes" id="UP000006048"/>
    </source>
</evidence>
<dbReference type="GO" id="GO:0004252">
    <property type="term" value="F:serine-type endopeptidase activity"/>
    <property type="evidence" value="ECO:0007669"/>
    <property type="project" value="InterPro"/>
</dbReference>
<dbReference type="NCBIfam" id="TIGR02227">
    <property type="entry name" value="sigpep_I_bact"/>
    <property type="match status" value="1"/>
</dbReference>
<evidence type="ECO:0000256" key="2">
    <source>
        <dbReference type="ARBA" id="ARBA00009370"/>
    </source>
</evidence>
<feature type="domain" description="Peptidase S26" evidence="8">
    <location>
        <begin position="24"/>
        <end position="225"/>
    </location>
</feature>
<dbReference type="STRING" id="869212.Turpa_3192"/>
<evidence type="ECO:0000256" key="5">
    <source>
        <dbReference type="ARBA" id="ARBA00022801"/>
    </source>
</evidence>
<dbReference type="Pfam" id="PF10502">
    <property type="entry name" value="Peptidase_S26"/>
    <property type="match status" value="1"/>
</dbReference>
<comment type="catalytic activity">
    <reaction evidence="1 7">
        <text>Cleavage of hydrophobic, N-terminal signal or leader sequences from secreted and periplasmic proteins.</text>
        <dbReference type="EC" id="3.4.21.89"/>
    </reaction>
</comment>
<dbReference type="EMBL" id="CP002959">
    <property type="protein sequence ID" value="AFM13831.1"/>
    <property type="molecule type" value="Genomic_DNA"/>
</dbReference>
<comment type="subcellular location">
    <subcellularLocation>
        <location evidence="7">Membrane</location>
        <topology evidence="7">Single-pass type II membrane protein</topology>
    </subcellularLocation>
</comment>
<dbReference type="InterPro" id="IPR019757">
    <property type="entry name" value="Pept_S26A_signal_pept_1_Lys-AS"/>
</dbReference>
<dbReference type="GO" id="GO:0009003">
    <property type="term" value="F:signal peptidase activity"/>
    <property type="evidence" value="ECO:0007669"/>
    <property type="project" value="UniProtKB-EC"/>
</dbReference>
<sequence length="321" mass="36880">MKRFYERYFRIRHYLEGNRIAGSVVSLGGLVAFVFAIKTSVLDANNIPSPSMEPTLMIGDFLFVNKMRYTFDLPYTNIHLFRIAYPERGDIVTFTPPQDSMSYVNKTLVKRVVGVPGDTIEVTDHEVTVSGVKYPTRPVMNEPLLKTLADGLTGERERLYEEKMIDAKTGKEVVTHYIMKSRERASDTLMSTPGRKWVIPPGKYLMMGDNRDHSSDGRACDMVETKLRSACKEFNDCMYDTYSNEKTAKDCKRIYDRAQGETWGLIDANQIHGKVYLSYLSVNWGTGGNSELNPIINLWYTITGRFSGVYVRWERVFRRIY</sequence>
<dbReference type="PANTHER" id="PTHR43390:SF1">
    <property type="entry name" value="CHLOROPLAST PROCESSING PEPTIDASE"/>
    <property type="match status" value="1"/>
</dbReference>